<dbReference type="GO" id="GO:0016787">
    <property type="term" value="F:hydrolase activity"/>
    <property type="evidence" value="ECO:0007669"/>
    <property type="project" value="UniProtKB-KW"/>
</dbReference>
<organism evidence="5 6">
    <name type="scientific">Pythium insidiosum</name>
    <name type="common">Pythiosis disease agent</name>
    <dbReference type="NCBI Taxonomy" id="114742"/>
    <lineage>
        <taxon>Eukaryota</taxon>
        <taxon>Sar</taxon>
        <taxon>Stramenopiles</taxon>
        <taxon>Oomycota</taxon>
        <taxon>Peronosporomycetes</taxon>
        <taxon>Pythiales</taxon>
        <taxon>Pythiaceae</taxon>
        <taxon>Pythium</taxon>
    </lineage>
</organism>
<feature type="compositionally biased region" description="Low complexity" evidence="3">
    <location>
        <begin position="70"/>
        <end position="83"/>
    </location>
</feature>
<dbReference type="Gene3D" id="3.60.21.10">
    <property type="match status" value="1"/>
</dbReference>
<gene>
    <name evidence="5" type="ORF">P43SY_000140</name>
</gene>
<evidence type="ECO:0000256" key="2">
    <source>
        <dbReference type="ARBA" id="ARBA00022801"/>
    </source>
</evidence>
<feature type="region of interest" description="Disordered" evidence="3">
    <location>
        <begin position="489"/>
        <end position="511"/>
    </location>
</feature>
<sequence length="511" mass="55734">MALTKRRMLVAGGVITLFAVIGAVVAIVVWQSSGSSEKTTTSTAEGGKTDSGGSSQATKAPRPSTGSFTGSGVDESGSVGGTTPTSDPTKEKYTLSAYAIGDWGTTVGRDSCCKRRADHTPTNIDKNAEDVVAAVMGKAAETADPKPKAILGHGDSFYWVGIIDKTDQAYRFEQTFENKFKAKSLDGIPWINVMGNHDYGGASYICAKGGAYVPCNSKDELVQALKDKFTLQAEYKSPNSNRWIMKDHFYVHQLSDDASGVSIDVFNLDINDADVHGGEQICCQCYGYSNGGSSCSAVTRGHKFCAGGNNDMFDACMDQLKEWSEQSRQELVKAVKASTATWKIVNAHYSPYNHYAESRQKMWWDLLKGLGVQLWINGHTHGEKHDHASINVHFIENGAGGGILNEAASGIPPYTEGLVEKIWSYGVHDYGFFELAASKEWLRASFLTFDDKWNVEDDFTKSTIGGVATKHCWYIPVDGSKGKSCGTNTMHHHRHHKKHHSTHVRVHAHEG</sequence>
<proteinExistence type="predicted"/>
<feature type="compositionally biased region" description="Low complexity" evidence="3">
    <location>
        <begin position="34"/>
        <end position="46"/>
    </location>
</feature>
<protein>
    <recommendedName>
        <fullName evidence="4">Calcineurin-like phosphoesterase domain-containing protein</fullName>
    </recommendedName>
</protein>
<dbReference type="SUPFAM" id="SSF56300">
    <property type="entry name" value="Metallo-dependent phosphatases"/>
    <property type="match status" value="1"/>
</dbReference>
<dbReference type="InterPro" id="IPR004843">
    <property type="entry name" value="Calcineurin-like_PHP"/>
</dbReference>
<dbReference type="EMBL" id="JAKCXM010000187">
    <property type="protein sequence ID" value="KAJ0399301.1"/>
    <property type="molecule type" value="Genomic_DNA"/>
</dbReference>
<feature type="region of interest" description="Disordered" evidence="3">
    <location>
        <begin position="34"/>
        <end position="90"/>
    </location>
</feature>
<feature type="compositionally biased region" description="Polar residues" evidence="3">
    <location>
        <begin position="51"/>
        <end position="68"/>
    </location>
</feature>
<accession>A0AAD5M1X1</accession>
<keyword evidence="1" id="KW-0732">Signal</keyword>
<evidence type="ECO:0000259" key="4">
    <source>
        <dbReference type="Pfam" id="PF00149"/>
    </source>
</evidence>
<dbReference type="Proteomes" id="UP001209570">
    <property type="component" value="Unassembled WGS sequence"/>
</dbReference>
<keyword evidence="6" id="KW-1185">Reference proteome</keyword>
<evidence type="ECO:0000313" key="5">
    <source>
        <dbReference type="EMBL" id="KAJ0399301.1"/>
    </source>
</evidence>
<dbReference type="Pfam" id="PF00149">
    <property type="entry name" value="Metallophos"/>
    <property type="match status" value="1"/>
</dbReference>
<evidence type="ECO:0000256" key="3">
    <source>
        <dbReference type="SAM" id="MobiDB-lite"/>
    </source>
</evidence>
<reference evidence="5" key="1">
    <citation type="submission" date="2021-12" db="EMBL/GenBank/DDBJ databases">
        <title>Prjna785345.</title>
        <authorList>
            <person name="Rujirawat T."/>
            <person name="Krajaejun T."/>
        </authorList>
    </citation>
    <scope>NUCLEOTIDE SEQUENCE</scope>
    <source>
        <strain evidence="5">Pi057C3</strain>
    </source>
</reference>
<dbReference type="InterPro" id="IPR029052">
    <property type="entry name" value="Metallo-depent_PP-like"/>
</dbReference>
<feature type="domain" description="Calcineurin-like phosphoesterase" evidence="4">
    <location>
        <begin position="100"/>
        <end position="382"/>
    </location>
</feature>
<feature type="compositionally biased region" description="Basic residues" evidence="3">
    <location>
        <begin position="490"/>
        <end position="511"/>
    </location>
</feature>
<comment type="caution">
    <text evidence="5">The sequence shown here is derived from an EMBL/GenBank/DDBJ whole genome shotgun (WGS) entry which is preliminary data.</text>
</comment>
<dbReference type="AlphaFoldDB" id="A0AAD5M1X1"/>
<evidence type="ECO:0000313" key="6">
    <source>
        <dbReference type="Proteomes" id="UP001209570"/>
    </source>
</evidence>
<dbReference type="PANTHER" id="PTHR10161">
    <property type="entry name" value="TARTRATE-RESISTANT ACID PHOSPHATASE TYPE 5"/>
    <property type="match status" value="1"/>
</dbReference>
<name>A0AAD5M1X1_PYTIN</name>
<evidence type="ECO:0000256" key="1">
    <source>
        <dbReference type="ARBA" id="ARBA00022729"/>
    </source>
</evidence>
<keyword evidence="2" id="KW-0378">Hydrolase</keyword>
<dbReference type="InterPro" id="IPR051558">
    <property type="entry name" value="Metallophosphoesterase_PAP"/>
</dbReference>
<dbReference type="PANTHER" id="PTHR10161:SF14">
    <property type="entry name" value="TARTRATE-RESISTANT ACID PHOSPHATASE TYPE 5"/>
    <property type="match status" value="1"/>
</dbReference>